<evidence type="ECO:0000313" key="3">
    <source>
        <dbReference type="EMBL" id="SYX85902.1"/>
    </source>
</evidence>
<proteinExistence type="predicted"/>
<reference evidence="4" key="1">
    <citation type="submission" date="2018-08" db="EMBL/GenBank/DDBJ databases">
        <authorList>
            <person name="Chevrot R."/>
        </authorList>
    </citation>
    <scope>NUCLEOTIDE SEQUENCE [LARGE SCALE GENOMIC DNA]</scope>
</reference>
<sequence>MPKQYTSKAYRFSLNLQMFADGEGGGEGAAPGAGEGGTGQDADDKGGKVTFTSEQQAEVDRILGERLGKAQSKWEKDFESKLAAAKTEAEKLAKMNADQKSEYEQQKKLDELTKREGDITRRELRATALESLAEKGLPKQLADILVYTDADSTSKSIESVEKVFREAVEAAVNDRLKGDTPKGGGAGKGNAAVDEIKKIFETR</sequence>
<name>A0A383RH44_PAEAL</name>
<evidence type="ECO:0000256" key="1">
    <source>
        <dbReference type="SAM" id="Coils"/>
    </source>
</evidence>
<protein>
    <recommendedName>
        <fullName evidence="5">Phage scaffold protein</fullName>
    </recommendedName>
</protein>
<dbReference type="InterPro" id="IPR025580">
    <property type="entry name" value="Gp46"/>
</dbReference>
<feature type="coiled-coil region" evidence="1">
    <location>
        <begin position="75"/>
        <end position="109"/>
    </location>
</feature>
<feature type="compositionally biased region" description="Gly residues" evidence="2">
    <location>
        <begin position="22"/>
        <end position="39"/>
    </location>
</feature>
<evidence type="ECO:0000256" key="2">
    <source>
        <dbReference type="SAM" id="MobiDB-lite"/>
    </source>
</evidence>
<feature type="region of interest" description="Disordered" evidence="2">
    <location>
        <begin position="20"/>
        <end position="57"/>
    </location>
</feature>
<dbReference type="Proteomes" id="UP000304148">
    <property type="component" value="Chromosome"/>
</dbReference>
<evidence type="ECO:0008006" key="5">
    <source>
        <dbReference type="Google" id="ProtNLM"/>
    </source>
</evidence>
<dbReference type="Pfam" id="PF14265">
    <property type="entry name" value="DUF4355"/>
    <property type="match status" value="1"/>
</dbReference>
<dbReference type="RefSeq" id="WP_172619572.1">
    <property type="nucleotide sequence ID" value="NZ_LS992241.1"/>
</dbReference>
<keyword evidence="1" id="KW-0175">Coiled coil</keyword>
<dbReference type="AlphaFoldDB" id="A0A383RH44"/>
<gene>
    <name evidence="3" type="ORF">PBLR_14324</name>
</gene>
<dbReference type="EMBL" id="LS992241">
    <property type="protein sequence ID" value="SYX85902.1"/>
    <property type="molecule type" value="Genomic_DNA"/>
</dbReference>
<evidence type="ECO:0000313" key="4">
    <source>
        <dbReference type="Proteomes" id="UP000304148"/>
    </source>
</evidence>
<organism evidence="3 4">
    <name type="scientific">Paenibacillus alvei</name>
    <name type="common">Bacillus alvei</name>
    <dbReference type="NCBI Taxonomy" id="44250"/>
    <lineage>
        <taxon>Bacteria</taxon>
        <taxon>Bacillati</taxon>
        <taxon>Bacillota</taxon>
        <taxon>Bacilli</taxon>
        <taxon>Bacillales</taxon>
        <taxon>Paenibacillaceae</taxon>
        <taxon>Paenibacillus</taxon>
    </lineage>
</organism>
<accession>A0A383RH44</accession>